<gene>
    <name evidence="1" type="ORF">UW47_C0008G0028</name>
</gene>
<comment type="caution">
    <text evidence="1">The sequence shown here is derived from an EMBL/GenBank/DDBJ whole genome shotgun (WGS) entry which is preliminary data.</text>
</comment>
<accession>A0A837I9B4</accession>
<dbReference type="AlphaFoldDB" id="A0A837I9B4"/>
<organism evidence="1 2">
    <name type="scientific">Candidatus Woesebacteria bacterium GW2011_GWA1_44_23</name>
    <dbReference type="NCBI Taxonomy" id="1618558"/>
    <lineage>
        <taxon>Bacteria</taxon>
        <taxon>Candidatus Woeseibacteriota</taxon>
    </lineage>
</organism>
<protein>
    <recommendedName>
        <fullName evidence="3">DUF3800 domain-containing protein</fullName>
    </recommendedName>
</protein>
<dbReference type="Pfam" id="PF12686">
    <property type="entry name" value="DUF3800"/>
    <property type="match status" value="1"/>
</dbReference>
<dbReference type="EMBL" id="LCIL01000008">
    <property type="protein sequence ID" value="KKT54229.1"/>
    <property type="molecule type" value="Genomic_DNA"/>
</dbReference>
<evidence type="ECO:0000313" key="2">
    <source>
        <dbReference type="Proteomes" id="UP000034525"/>
    </source>
</evidence>
<evidence type="ECO:0000313" key="1">
    <source>
        <dbReference type="EMBL" id="KKT54229.1"/>
    </source>
</evidence>
<reference evidence="1 2" key="1">
    <citation type="journal article" date="2015" name="Nature">
        <title>rRNA introns, odd ribosomes, and small enigmatic genomes across a large radiation of phyla.</title>
        <authorList>
            <person name="Brown C.T."/>
            <person name="Hug L.A."/>
            <person name="Thomas B.C."/>
            <person name="Sharon I."/>
            <person name="Castelle C.J."/>
            <person name="Singh A."/>
            <person name="Wilkins M.J."/>
            <person name="Williams K.H."/>
            <person name="Banfield J.F."/>
        </authorList>
    </citation>
    <scope>NUCLEOTIDE SEQUENCE [LARGE SCALE GENOMIC DNA]</scope>
</reference>
<proteinExistence type="predicted"/>
<dbReference type="Proteomes" id="UP000034525">
    <property type="component" value="Unassembled WGS sequence"/>
</dbReference>
<dbReference type="InterPro" id="IPR024524">
    <property type="entry name" value="DUF3800"/>
</dbReference>
<name>A0A837I9B4_9BACT</name>
<sequence length="265" mass="31000">MNRKLALFVDELGESVPARYKVSPFFILTGCVVDKDRISEISTNLDHIKFKYWSRVNVVFHSKNIGRKDKDFTIFKNDLKKFREFINDLKFFFNKCPLYTICIIVDQKSVYNLNWKQRRVIKIAYEHLIANFIRVLVAQDKTGEFIQEASTPIQDISIYEAFFGYQSLGLPSDKLDHLEIKRRLTSLSFSTKRNMDTLTQVADLLGYGLNLSHRVKNRIVKVASLNGYERMIRKEAENKLFHTPQSMGLKKKNLYKNFQAIVNIP</sequence>
<evidence type="ECO:0008006" key="3">
    <source>
        <dbReference type="Google" id="ProtNLM"/>
    </source>
</evidence>